<comment type="caution">
    <text evidence="7">The sequence shown here is derived from an EMBL/GenBank/DDBJ whole genome shotgun (WGS) entry which is preliminary data.</text>
</comment>
<dbReference type="InterPro" id="IPR042231">
    <property type="entry name" value="Cho/carn_acyl_trans_2"/>
</dbReference>
<evidence type="ECO:0000256" key="3">
    <source>
        <dbReference type="ARBA" id="ARBA00023315"/>
    </source>
</evidence>
<evidence type="ECO:0000256" key="2">
    <source>
        <dbReference type="ARBA" id="ARBA00022679"/>
    </source>
</evidence>
<name>A0AAD7UVB3_9FUNG</name>
<evidence type="ECO:0000313" key="7">
    <source>
        <dbReference type="EMBL" id="KAJ8653818.1"/>
    </source>
</evidence>
<dbReference type="GeneID" id="83217902"/>
<dbReference type="PROSITE" id="PS00440">
    <property type="entry name" value="ACYLTRANSF_C_2"/>
    <property type="match status" value="1"/>
</dbReference>
<dbReference type="GO" id="GO:0016746">
    <property type="term" value="F:acyltransferase activity"/>
    <property type="evidence" value="ECO:0007669"/>
    <property type="project" value="UniProtKB-KW"/>
</dbReference>
<proteinExistence type="inferred from homology"/>
<accession>A0AAD7UVB3</accession>
<organism evidence="7 8">
    <name type="scientific">Lichtheimia ornata</name>
    <dbReference type="NCBI Taxonomy" id="688661"/>
    <lineage>
        <taxon>Eukaryota</taxon>
        <taxon>Fungi</taxon>
        <taxon>Fungi incertae sedis</taxon>
        <taxon>Mucoromycota</taxon>
        <taxon>Mucoromycotina</taxon>
        <taxon>Mucoromycetes</taxon>
        <taxon>Mucorales</taxon>
        <taxon>Lichtheimiaceae</taxon>
        <taxon>Lichtheimia</taxon>
    </lineage>
</organism>
<dbReference type="AlphaFoldDB" id="A0AAD7UVB3"/>
<dbReference type="InterPro" id="IPR023213">
    <property type="entry name" value="CAT-like_dom_sf"/>
</dbReference>
<comment type="similarity">
    <text evidence="1 5">Belongs to the carnitine/choline acetyltransferase family.</text>
</comment>
<dbReference type="InterPro" id="IPR000542">
    <property type="entry name" value="Carn_acyl_trans"/>
</dbReference>
<reference evidence="7 8" key="1">
    <citation type="submission" date="2023-03" db="EMBL/GenBank/DDBJ databases">
        <title>Genome sequence of Lichtheimia ornata CBS 291.66.</title>
        <authorList>
            <person name="Mohabir J.T."/>
            <person name="Shea T.P."/>
            <person name="Kurbessoian T."/>
            <person name="Berby B."/>
            <person name="Fontaine J."/>
            <person name="Livny J."/>
            <person name="Gnirke A."/>
            <person name="Stajich J.E."/>
            <person name="Cuomo C.A."/>
        </authorList>
    </citation>
    <scope>NUCLEOTIDE SEQUENCE [LARGE SCALE GENOMIC DNA]</scope>
    <source>
        <strain evidence="7">CBS 291.66</strain>
    </source>
</reference>
<dbReference type="SUPFAM" id="SSF52777">
    <property type="entry name" value="CoA-dependent acyltransferases"/>
    <property type="match status" value="2"/>
</dbReference>
<sequence>MTTAATTNTRKKTFSMQHTVPRLPIPSLEESCALYLQSLRPLLSPDEYQKSATLVQDFVNSDLGKSLQQRLADIDQASPYNWLEDNFWLRKAYLEWRDPLMVNSNWYMLGVNDPNHPQELLTTNGGVLPKGEFTHFQIHRAAHLIHRGLEYKEILENEDIPADMIRGNKAQCMWQHTRIFCLTRIPMHHCDKLVQYDMASTKHIIVLVRDQVYKLPVYKQQPGTTTWTLLTRQEIEHALLAIVCHVQRMDSNQLQPPIGLLTSWDRDNWAVARNHLLALDTINKATNQDIESSLFAVALDDYSNGADMGGRTKMAFCGNLGIGNGHNRWYDKSITVLVESNGQCVYTGEHSPADALLVSYVFDHMLIEPCPPPFDIRPVAPDAVQDASCFEHLTWKVDPVIEKCLENAQKAADDTAAFSDSYVEVFEDYGTDWIKKVAKLPPDAFYQMTIQLAYHRIHGKVAPTYETASTRQFLHGRTDTIRTCSVQSKRLCEEWMNEQNDAKTKYDLLKDAINVHRKYTQISSNGHGCDRHLMVLRLLNMDHQIVSPTTGKLVPAPMHPMFEDPIFSKSQTWVLSTSNLHSGVRLMGTGFGSAVKDGYGVNYMAAPTVVKFTIEVKQVPDTVSAKEFGATLRRVLLELKDVCEKVHQSTSSTTVQARM</sequence>
<keyword evidence="3 5" id="KW-0012">Acyltransferase</keyword>
<dbReference type="PANTHER" id="PTHR22589">
    <property type="entry name" value="CARNITINE O-ACYLTRANSFERASE"/>
    <property type="match status" value="1"/>
</dbReference>
<dbReference type="InterPro" id="IPR039551">
    <property type="entry name" value="Cho/carn_acyl_trans"/>
</dbReference>
<dbReference type="EMBL" id="JARTCD010000071">
    <property type="protein sequence ID" value="KAJ8653818.1"/>
    <property type="molecule type" value="Genomic_DNA"/>
</dbReference>
<evidence type="ECO:0000259" key="6">
    <source>
        <dbReference type="Pfam" id="PF00755"/>
    </source>
</evidence>
<dbReference type="Gene3D" id="3.30.559.10">
    <property type="entry name" value="Chloramphenicol acetyltransferase-like domain"/>
    <property type="match status" value="1"/>
</dbReference>
<dbReference type="PANTHER" id="PTHR22589:SF107">
    <property type="entry name" value="CHOLINE_CARNITINE ACYLTRANSFERASE DOMAIN-CONTAINING PROTEIN"/>
    <property type="match status" value="1"/>
</dbReference>
<evidence type="ECO:0000256" key="1">
    <source>
        <dbReference type="ARBA" id="ARBA00005232"/>
    </source>
</evidence>
<dbReference type="Proteomes" id="UP001234581">
    <property type="component" value="Unassembled WGS sequence"/>
</dbReference>
<dbReference type="RefSeq" id="XP_058338732.1">
    <property type="nucleotide sequence ID" value="XM_058490478.1"/>
</dbReference>
<dbReference type="Gene3D" id="3.30.559.70">
    <property type="entry name" value="Choline/Carnitine o-acyltransferase, domain 2"/>
    <property type="match status" value="1"/>
</dbReference>
<feature type="active site" description="Proton acceptor" evidence="4">
    <location>
        <position position="350"/>
    </location>
</feature>
<keyword evidence="8" id="KW-1185">Reference proteome</keyword>
<dbReference type="Pfam" id="PF00755">
    <property type="entry name" value="Carn_acyltransf"/>
    <property type="match status" value="1"/>
</dbReference>
<protein>
    <recommendedName>
        <fullName evidence="6">Choline/carnitine acyltransferase domain-containing protein</fullName>
    </recommendedName>
</protein>
<evidence type="ECO:0000313" key="8">
    <source>
        <dbReference type="Proteomes" id="UP001234581"/>
    </source>
</evidence>
<keyword evidence="2 5" id="KW-0808">Transferase</keyword>
<gene>
    <name evidence="7" type="ORF">O0I10_010499</name>
</gene>
<evidence type="ECO:0000256" key="4">
    <source>
        <dbReference type="PIRSR" id="PIRSR600542-1"/>
    </source>
</evidence>
<feature type="domain" description="Choline/carnitine acyltransferase" evidence="6">
    <location>
        <begin position="23"/>
        <end position="633"/>
    </location>
</feature>
<evidence type="ECO:0000256" key="5">
    <source>
        <dbReference type="RuleBase" id="RU003801"/>
    </source>
</evidence>